<dbReference type="eggNOG" id="KOG1721">
    <property type="taxonomic scope" value="Eukaryota"/>
</dbReference>
<dbReference type="InParanoid" id="G0MX80"/>
<dbReference type="HOGENOM" id="CLU_685566_0_0_1"/>
<dbReference type="InterPro" id="IPR013087">
    <property type="entry name" value="Znf_C2H2_type"/>
</dbReference>
<dbReference type="Proteomes" id="UP000008068">
    <property type="component" value="Unassembled WGS sequence"/>
</dbReference>
<dbReference type="AlphaFoldDB" id="G0MX80"/>
<reference evidence="9" key="1">
    <citation type="submission" date="2011-07" db="EMBL/GenBank/DDBJ databases">
        <authorList>
            <consortium name="Caenorhabditis brenneri Sequencing and Analysis Consortium"/>
            <person name="Wilson R.K."/>
        </authorList>
    </citation>
    <scope>NUCLEOTIDE SEQUENCE [LARGE SCALE GENOMIC DNA]</scope>
    <source>
        <strain evidence="9">PB2801</strain>
    </source>
</reference>
<feature type="region of interest" description="Disordered" evidence="6">
    <location>
        <begin position="289"/>
        <end position="324"/>
    </location>
</feature>
<feature type="domain" description="C2H2-type" evidence="7">
    <location>
        <begin position="219"/>
        <end position="246"/>
    </location>
</feature>
<dbReference type="PROSITE" id="PS50157">
    <property type="entry name" value="ZINC_FINGER_C2H2_2"/>
    <property type="match status" value="3"/>
</dbReference>
<evidence type="ECO:0000313" key="8">
    <source>
        <dbReference type="EMBL" id="EGT46691.1"/>
    </source>
</evidence>
<keyword evidence="3 5" id="KW-0863">Zinc-finger</keyword>
<name>G0MX80_CAEBE</name>
<feature type="compositionally biased region" description="Basic and acidic residues" evidence="6">
    <location>
        <begin position="301"/>
        <end position="319"/>
    </location>
</feature>
<dbReference type="PROSITE" id="PS00028">
    <property type="entry name" value="ZINC_FINGER_C2H2_1"/>
    <property type="match status" value="2"/>
</dbReference>
<accession>G0MX80</accession>
<dbReference type="Gene3D" id="3.30.160.60">
    <property type="entry name" value="Classic Zinc Finger"/>
    <property type="match status" value="3"/>
</dbReference>
<evidence type="ECO:0000256" key="1">
    <source>
        <dbReference type="ARBA" id="ARBA00022723"/>
    </source>
</evidence>
<evidence type="ECO:0000313" key="9">
    <source>
        <dbReference type="Proteomes" id="UP000008068"/>
    </source>
</evidence>
<sequence length="402" mass="46712">MPKNRGKIWKCQICGEGFSKIELFDEHTSTHAGGKVFKCDYPDCGKRFSAYVSVRSHKAKQHAKPNQCGWLTQGKYCHVQFENIADLEEHVMEVHLENRNNLRCGWKGCKQGKHAFESKDALSCHQQDHTRCFLEQYLETDSGEKYDAPMAKYSCQWTVRKLICPHYFRTTSELADHLHSKHGSGFVCLWNGCQLEGQEFGNRQQFLDHLVLHHEDKRFECSDCHRTFFNKGYLKVHKRHYCANRTLRRSSLEWAKRDYEQDGEQDDVQDDNSQNEEFYADFDEHSNGFEDSHAVSSPSRNADESKCEERLYPEGDGHQHGFNYSNVIRSSTLNHENSQNEEPFTGRNVNLNGSITLNAVNDSDSMTQMQSAHNMKPSETLLFDDWGDQEFSSTWGYVRFQK</sequence>
<dbReference type="PANTHER" id="PTHR24379">
    <property type="entry name" value="KRAB AND ZINC FINGER DOMAIN-CONTAINING"/>
    <property type="match status" value="1"/>
</dbReference>
<evidence type="ECO:0000256" key="6">
    <source>
        <dbReference type="SAM" id="MobiDB-lite"/>
    </source>
</evidence>
<evidence type="ECO:0000259" key="7">
    <source>
        <dbReference type="PROSITE" id="PS50157"/>
    </source>
</evidence>
<organism evidence="9">
    <name type="scientific">Caenorhabditis brenneri</name>
    <name type="common">Nematode worm</name>
    <dbReference type="NCBI Taxonomy" id="135651"/>
    <lineage>
        <taxon>Eukaryota</taxon>
        <taxon>Metazoa</taxon>
        <taxon>Ecdysozoa</taxon>
        <taxon>Nematoda</taxon>
        <taxon>Chromadorea</taxon>
        <taxon>Rhabditida</taxon>
        <taxon>Rhabditina</taxon>
        <taxon>Rhabditomorpha</taxon>
        <taxon>Rhabditoidea</taxon>
        <taxon>Rhabditidae</taxon>
        <taxon>Peloderinae</taxon>
        <taxon>Caenorhabditis</taxon>
    </lineage>
</organism>
<evidence type="ECO:0000256" key="2">
    <source>
        <dbReference type="ARBA" id="ARBA00022737"/>
    </source>
</evidence>
<gene>
    <name evidence="8" type="ORF">CAEBREN_06366</name>
</gene>
<keyword evidence="9" id="KW-1185">Reference proteome</keyword>
<keyword evidence="1" id="KW-0479">Metal-binding</keyword>
<dbReference type="GO" id="GO:0008270">
    <property type="term" value="F:zinc ion binding"/>
    <property type="evidence" value="ECO:0007669"/>
    <property type="project" value="UniProtKB-KW"/>
</dbReference>
<dbReference type="SMART" id="SM00355">
    <property type="entry name" value="ZnF_C2H2"/>
    <property type="match status" value="7"/>
</dbReference>
<dbReference type="SUPFAM" id="SSF57667">
    <property type="entry name" value="beta-beta-alpha zinc fingers"/>
    <property type="match status" value="2"/>
</dbReference>
<dbReference type="OrthoDB" id="2687452at2759"/>
<feature type="domain" description="C2H2-type" evidence="7">
    <location>
        <begin position="37"/>
        <end position="67"/>
    </location>
</feature>
<dbReference type="EMBL" id="GL379818">
    <property type="protein sequence ID" value="EGT46691.1"/>
    <property type="molecule type" value="Genomic_DNA"/>
</dbReference>
<keyword evidence="4" id="KW-0862">Zinc</keyword>
<dbReference type="OMA" id="MAFECSI"/>
<proteinExistence type="predicted"/>
<dbReference type="STRING" id="135651.G0MX80"/>
<dbReference type="Pfam" id="PF00096">
    <property type="entry name" value="zf-C2H2"/>
    <property type="match status" value="1"/>
</dbReference>
<keyword evidence="2" id="KW-0677">Repeat</keyword>
<evidence type="ECO:0000256" key="5">
    <source>
        <dbReference type="PROSITE-ProRule" id="PRU00042"/>
    </source>
</evidence>
<dbReference type="InterPro" id="IPR036236">
    <property type="entry name" value="Znf_C2H2_sf"/>
</dbReference>
<protein>
    <recommendedName>
        <fullName evidence="7">C2H2-type domain-containing protein</fullName>
    </recommendedName>
</protein>
<evidence type="ECO:0000256" key="4">
    <source>
        <dbReference type="ARBA" id="ARBA00022833"/>
    </source>
</evidence>
<feature type="domain" description="C2H2-type" evidence="7">
    <location>
        <begin position="9"/>
        <end position="36"/>
    </location>
</feature>
<evidence type="ECO:0000256" key="3">
    <source>
        <dbReference type="ARBA" id="ARBA00022771"/>
    </source>
</evidence>
<dbReference type="PANTHER" id="PTHR24379:SF121">
    <property type="entry name" value="C2H2-TYPE DOMAIN-CONTAINING PROTEIN"/>
    <property type="match status" value="1"/>
</dbReference>